<reference evidence="3 4" key="1">
    <citation type="submission" date="2019-03" db="EMBL/GenBank/DDBJ databases">
        <title>Genomic Encyclopedia of Type Strains, Phase IV (KMG-IV): sequencing the most valuable type-strain genomes for metagenomic binning, comparative biology and taxonomic classification.</title>
        <authorList>
            <person name="Goeker M."/>
        </authorList>
    </citation>
    <scope>NUCLEOTIDE SEQUENCE [LARGE SCALE GENOMIC DNA]</scope>
    <source>
        <strain evidence="3 4">DSM 11901</strain>
    </source>
</reference>
<dbReference type="PANTHER" id="PTHR36445">
    <property type="entry name" value="GTP CYCLOHYDROLASE MPTA"/>
    <property type="match status" value="1"/>
</dbReference>
<dbReference type="InterPro" id="IPR022838">
    <property type="entry name" value="GTP_cyclohydrolase_FolE2"/>
</dbReference>
<dbReference type="EC" id="3.5.4.16" evidence="2"/>
<dbReference type="GO" id="GO:0003934">
    <property type="term" value="F:GTP cyclohydrolase I activity"/>
    <property type="evidence" value="ECO:0007669"/>
    <property type="project" value="UniProtKB-UniRule"/>
</dbReference>
<dbReference type="GO" id="GO:0046654">
    <property type="term" value="P:tetrahydrofolate biosynthetic process"/>
    <property type="evidence" value="ECO:0007669"/>
    <property type="project" value="UniProtKB-UniRule"/>
</dbReference>
<dbReference type="AlphaFoldDB" id="A0A4R6R752"/>
<feature type="site" description="May be catalytically important" evidence="2">
    <location>
        <position position="161"/>
    </location>
</feature>
<comment type="function">
    <text evidence="2">Converts GTP to 7,8-dihydroneopterin triphosphate.</text>
</comment>
<dbReference type="NCBIfam" id="NF010200">
    <property type="entry name" value="PRK13674.1-1"/>
    <property type="match status" value="1"/>
</dbReference>
<accession>A0A4R6R752</accession>
<dbReference type="InterPro" id="IPR003801">
    <property type="entry name" value="GTP_cyclohydrolase_FolE2/MptA"/>
</dbReference>
<dbReference type="RefSeq" id="WP_133609851.1">
    <property type="nucleotide sequence ID" value="NZ_SNXW01000007.1"/>
</dbReference>
<protein>
    <recommendedName>
        <fullName evidence="2">GTP cyclohydrolase FolE2</fullName>
        <ecNumber evidence="2">3.5.4.16</ecNumber>
    </recommendedName>
</protein>
<dbReference type="Gene3D" id="3.10.270.10">
    <property type="entry name" value="Urate Oxidase"/>
    <property type="match status" value="1"/>
</dbReference>
<keyword evidence="4" id="KW-1185">Reference proteome</keyword>
<proteinExistence type="inferred from homology"/>
<comment type="similarity">
    <text evidence="2">Belongs to the GTP cyclohydrolase IV family.</text>
</comment>
<comment type="pathway">
    <text evidence="2">Cofactor biosynthesis; 7,8-dihydroneopterin triphosphate biosynthesis; 7,8-dihydroneopterin triphosphate from GTP: step 1/1.</text>
</comment>
<dbReference type="EMBL" id="SNXW01000007">
    <property type="protein sequence ID" value="TDP81692.1"/>
    <property type="molecule type" value="Genomic_DNA"/>
</dbReference>
<dbReference type="Proteomes" id="UP000294593">
    <property type="component" value="Unassembled WGS sequence"/>
</dbReference>
<evidence type="ECO:0000256" key="2">
    <source>
        <dbReference type="HAMAP-Rule" id="MF_01527"/>
    </source>
</evidence>
<comment type="catalytic activity">
    <reaction evidence="2">
        <text>GTP + H2O = 7,8-dihydroneopterin 3'-triphosphate + formate + H(+)</text>
        <dbReference type="Rhea" id="RHEA:17473"/>
        <dbReference type="ChEBI" id="CHEBI:15377"/>
        <dbReference type="ChEBI" id="CHEBI:15378"/>
        <dbReference type="ChEBI" id="CHEBI:15740"/>
        <dbReference type="ChEBI" id="CHEBI:37565"/>
        <dbReference type="ChEBI" id="CHEBI:58462"/>
        <dbReference type="EC" id="3.5.4.16"/>
    </reaction>
</comment>
<evidence type="ECO:0000313" key="3">
    <source>
        <dbReference type="EMBL" id="TDP81692.1"/>
    </source>
</evidence>
<gene>
    <name evidence="2" type="primary">folE2</name>
    <name evidence="3" type="ORF">EV672_107123</name>
</gene>
<dbReference type="Pfam" id="PF02649">
    <property type="entry name" value="GCHY-1"/>
    <property type="match status" value="1"/>
</dbReference>
<keyword evidence="1 2" id="KW-0378">Hydrolase</keyword>
<dbReference type="PANTHER" id="PTHR36445:SF1">
    <property type="entry name" value="GTP CYCLOHYDROLASE MPTA"/>
    <property type="match status" value="1"/>
</dbReference>
<dbReference type="OrthoDB" id="9774824at2"/>
<evidence type="ECO:0000256" key="1">
    <source>
        <dbReference type="ARBA" id="ARBA00022801"/>
    </source>
</evidence>
<organism evidence="3 4">
    <name type="scientific">Aquabacterium commune</name>
    <dbReference type="NCBI Taxonomy" id="70586"/>
    <lineage>
        <taxon>Bacteria</taxon>
        <taxon>Pseudomonadati</taxon>
        <taxon>Pseudomonadota</taxon>
        <taxon>Betaproteobacteria</taxon>
        <taxon>Burkholderiales</taxon>
        <taxon>Aquabacterium</taxon>
    </lineage>
</organism>
<comment type="caution">
    <text evidence="3">The sequence shown here is derived from an EMBL/GenBank/DDBJ whole genome shotgun (WGS) entry which is preliminary data.</text>
</comment>
<evidence type="ECO:0000313" key="4">
    <source>
        <dbReference type="Proteomes" id="UP000294593"/>
    </source>
</evidence>
<sequence length="274" mass="29959">MNAPELLPLIDIQSQIDTRQLPIQAVGVKGVRYPVRLRAGHANHIGQGRSTDTVGHWTMSVGLAATVKGTHMSRFIELLEAPRDALDLPGFAAMAREMLQRLGADSGRISVQFPYFLRKAAPVSGVESLLDIDATWACHIPTQGAEPELSMTLTVAATSLCPCSKEISAYGAHNQRSHITLNVQLRQAMSIEELARVAEDSASCAVYGLLKRVDEKHVTERAYDNPKFVEDLVRDVALALAAEPRVKAYEVEVENFESIHNHSAFATIGGHRDD</sequence>
<dbReference type="UniPathway" id="UPA00848">
    <property type="reaction ID" value="UER00151"/>
</dbReference>
<dbReference type="HAMAP" id="MF_01527_B">
    <property type="entry name" value="GTP_cyclohydrol_B"/>
    <property type="match status" value="1"/>
</dbReference>
<name>A0A4R6R752_9BURK</name>